<dbReference type="EMBL" id="MIKF01000001">
    <property type="protein sequence ID" value="RTE85335.1"/>
    <property type="molecule type" value="Genomic_DNA"/>
</dbReference>
<evidence type="ECO:0000256" key="2">
    <source>
        <dbReference type="SAM" id="Phobius"/>
    </source>
</evidence>
<dbReference type="Proteomes" id="UP000287124">
    <property type="component" value="Unassembled WGS sequence"/>
</dbReference>
<keyword evidence="2" id="KW-1133">Transmembrane helix</keyword>
<evidence type="ECO:0000313" key="4">
    <source>
        <dbReference type="EMBL" id="RTE85335.1"/>
    </source>
</evidence>
<protein>
    <recommendedName>
        <fullName evidence="6">Ig-like domain-containing protein</fullName>
    </recommendedName>
</protein>
<feature type="compositionally biased region" description="Low complexity" evidence="1">
    <location>
        <begin position="199"/>
        <end position="218"/>
    </location>
</feature>
<comment type="caution">
    <text evidence="4">The sequence shown here is derived from an EMBL/GenBank/DDBJ whole genome shotgun (WGS) entry which is preliminary data.</text>
</comment>
<keyword evidence="2" id="KW-0472">Membrane</keyword>
<keyword evidence="3" id="KW-0732">Signal</keyword>
<feature type="transmembrane region" description="Helical" evidence="2">
    <location>
        <begin position="231"/>
        <end position="253"/>
    </location>
</feature>
<reference evidence="4 5" key="1">
    <citation type="submission" date="2017-06" db="EMBL/GenBank/DDBJ databases">
        <title>Comparative genomic analysis of Ambrosia Fusariam Clade fungi.</title>
        <authorList>
            <person name="Stajich J.E."/>
            <person name="Carrillo J."/>
            <person name="Kijimoto T."/>
            <person name="Eskalen A."/>
            <person name="O'Donnell K."/>
            <person name="Kasson M."/>
        </authorList>
    </citation>
    <scope>NUCLEOTIDE SEQUENCE [LARGE SCALE GENOMIC DNA]</scope>
    <source>
        <strain evidence="4 5">UCR1854</strain>
    </source>
</reference>
<name>A0A430MBK0_9HYPO</name>
<feature type="compositionally biased region" description="Polar residues" evidence="1">
    <location>
        <begin position="328"/>
        <end position="349"/>
    </location>
</feature>
<feature type="signal peptide" evidence="3">
    <location>
        <begin position="1"/>
        <end position="24"/>
    </location>
</feature>
<evidence type="ECO:0000313" key="5">
    <source>
        <dbReference type="Proteomes" id="UP000287124"/>
    </source>
</evidence>
<keyword evidence="2" id="KW-0812">Transmembrane</keyword>
<keyword evidence="5" id="KW-1185">Reference proteome</keyword>
<evidence type="ECO:0000256" key="3">
    <source>
        <dbReference type="SAM" id="SignalP"/>
    </source>
</evidence>
<feature type="region of interest" description="Disordered" evidence="1">
    <location>
        <begin position="261"/>
        <end position="387"/>
    </location>
</feature>
<accession>A0A430MBK0</accession>
<feature type="chain" id="PRO_5019506807" description="Ig-like domain-containing protein" evidence="3">
    <location>
        <begin position="25"/>
        <end position="387"/>
    </location>
</feature>
<organism evidence="4 5">
    <name type="scientific">Fusarium euwallaceae</name>
    <dbReference type="NCBI Taxonomy" id="1147111"/>
    <lineage>
        <taxon>Eukaryota</taxon>
        <taxon>Fungi</taxon>
        <taxon>Dikarya</taxon>
        <taxon>Ascomycota</taxon>
        <taxon>Pezizomycotina</taxon>
        <taxon>Sordariomycetes</taxon>
        <taxon>Hypocreomycetidae</taxon>
        <taxon>Hypocreales</taxon>
        <taxon>Nectriaceae</taxon>
        <taxon>Fusarium</taxon>
        <taxon>Fusarium solani species complex</taxon>
    </lineage>
</organism>
<dbReference type="CDD" id="cd12087">
    <property type="entry name" value="TM_EGFR-like"/>
    <property type="match status" value="1"/>
</dbReference>
<gene>
    <name evidence="4" type="ORF">BHE90_000111</name>
</gene>
<proteinExistence type="predicted"/>
<evidence type="ECO:0000256" key="1">
    <source>
        <dbReference type="SAM" id="MobiDB-lite"/>
    </source>
</evidence>
<feature type="region of interest" description="Disordered" evidence="1">
    <location>
        <begin position="170"/>
        <end position="226"/>
    </location>
</feature>
<sequence length="387" mass="40888">MGRQKNAAIFRILAFYGLLSTVMSQAEPSDEFAYDIITGSTVTYRCIGASNSFIPSTTFSDNSRTFAFCDLDGDGRQLIETSCDGPTVLYTELRETGADRSGYYVCTGTHVCFTATVFRFYNGGRGSSPRDLIGCDNSTAWPTYFMENPDDWTTSIPDGTITVTVPGEATTVTRDATERKAASTEIPHTTSSNLVDLATQLSTTESSTSQSSTTQPSSAGGGSHGPSTGTIVGAVVGAVSGLAAIVGALIISFRMGRRHQSLDNQEAGTRKSFRDTISSLPRPAITWVHPGTKKSPTSDEQKPSVLQASFPDDAAGISTKGPAELPSPISQTPGNQAQNMLQPISTQTHAAAGVESPSTELPAGPEAQGWARSESHPSPYEADSTQR</sequence>
<evidence type="ECO:0008006" key="6">
    <source>
        <dbReference type="Google" id="ProtNLM"/>
    </source>
</evidence>
<dbReference type="AlphaFoldDB" id="A0A430MBK0"/>